<keyword evidence="7" id="KW-1185">Reference proteome</keyword>
<protein>
    <submittedName>
        <fullName evidence="6">Succinate-semialdehyde dehydrogenase</fullName>
        <ecNumber evidence="6">1.2.1.24</ecNumber>
    </submittedName>
</protein>
<reference key="2">
    <citation type="submission" date="2011-04" db="EMBL/GenBank/DDBJ databases">
        <title>Complete sequence of chromosome of Haliscomenobacter hydrossis DSM 1100.</title>
        <authorList>
            <consortium name="US DOE Joint Genome Institute (JGI-PGF)"/>
            <person name="Lucas S."/>
            <person name="Han J."/>
            <person name="Lapidus A."/>
            <person name="Bruce D."/>
            <person name="Goodwin L."/>
            <person name="Pitluck S."/>
            <person name="Peters L."/>
            <person name="Kyrpides N."/>
            <person name="Mavromatis K."/>
            <person name="Ivanova N."/>
            <person name="Ovchinnikova G."/>
            <person name="Pagani I."/>
            <person name="Daligault H."/>
            <person name="Detter J.C."/>
            <person name="Han C."/>
            <person name="Land M."/>
            <person name="Hauser L."/>
            <person name="Markowitz V."/>
            <person name="Cheng J.-F."/>
            <person name="Hugenholtz P."/>
            <person name="Woyke T."/>
            <person name="Wu D."/>
            <person name="Verbarg S."/>
            <person name="Frueling A."/>
            <person name="Brambilla E."/>
            <person name="Klenk H.-P."/>
            <person name="Eisen J.A."/>
        </authorList>
    </citation>
    <scope>NUCLEOTIDE SEQUENCE</scope>
    <source>
        <strain>DSM 1100</strain>
    </source>
</reference>
<name>F4KZL3_HALH1</name>
<dbReference type="FunFam" id="3.40.605.10:FF:000007">
    <property type="entry name" value="NAD/NADP-dependent betaine aldehyde dehydrogenase"/>
    <property type="match status" value="1"/>
</dbReference>
<accession>F4KZL3</accession>
<dbReference type="InterPro" id="IPR015590">
    <property type="entry name" value="Aldehyde_DH_dom"/>
</dbReference>
<dbReference type="PANTHER" id="PTHR43353:SF5">
    <property type="entry name" value="SUCCINATE-SEMIALDEHYDE DEHYDROGENASE, MITOCHONDRIAL"/>
    <property type="match status" value="1"/>
</dbReference>
<comment type="similarity">
    <text evidence="1 4">Belongs to the aldehyde dehydrogenase family.</text>
</comment>
<evidence type="ECO:0000256" key="4">
    <source>
        <dbReference type="RuleBase" id="RU003345"/>
    </source>
</evidence>
<organism evidence="6 7">
    <name type="scientific">Haliscomenobacter hydrossis (strain ATCC 27775 / DSM 1100 / LMG 10767 / O)</name>
    <dbReference type="NCBI Taxonomy" id="760192"/>
    <lineage>
        <taxon>Bacteria</taxon>
        <taxon>Pseudomonadati</taxon>
        <taxon>Bacteroidota</taxon>
        <taxon>Saprospiria</taxon>
        <taxon>Saprospirales</taxon>
        <taxon>Haliscomenobacteraceae</taxon>
        <taxon>Haliscomenobacter</taxon>
    </lineage>
</organism>
<dbReference type="FunFam" id="3.40.309.10:FF:000009">
    <property type="entry name" value="Aldehyde dehydrogenase A"/>
    <property type="match status" value="1"/>
</dbReference>
<dbReference type="STRING" id="760192.Halhy_1592"/>
<dbReference type="RefSeq" id="WP_013764037.1">
    <property type="nucleotide sequence ID" value="NC_015510.1"/>
</dbReference>
<dbReference type="CDD" id="cd07103">
    <property type="entry name" value="ALDH_F5_SSADH_GabD"/>
    <property type="match status" value="1"/>
</dbReference>
<dbReference type="Proteomes" id="UP000008461">
    <property type="component" value="Chromosome"/>
</dbReference>
<dbReference type="InterPro" id="IPR016162">
    <property type="entry name" value="Ald_DH_N"/>
</dbReference>
<dbReference type="InterPro" id="IPR029510">
    <property type="entry name" value="Ald_DH_CS_GLU"/>
</dbReference>
<dbReference type="Pfam" id="PF00171">
    <property type="entry name" value="Aldedh"/>
    <property type="match status" value="1"/>
</dbReference>
<dbReference type="PANTHER" id="PTHR43353">
    <property type="entry name" value="SUCCINATE-SEMIALDEHYDE DEHYDROGENASE, MITOCHONDRIAL"/>
    <property type="match status" value="1"/>
</dbReference>
<evidence type="ECO:0000256" key="3">
    <source>
        <dbReference type="PROSITE-ProRule" id="PRU10007"/>
    </source>
</evidence>
<keyword evidence="2 4" id="KW-0560">Oxidoreductase</keyword>
<dbReference type="eggNOG" id="COG1012">
    <property type="taxonomic scope" value="Bacteria"/>
</dbReference>
<evidence type="ECO:0000256" key="2">
    <source>
        <dbReference type="ARBA" id="ARBA00023002"/>
    </source>
</evidence>
<dbReference type="HOGENOM" id="CLU_005391_0_2_10"/>
<evidence type="ECO:0000256" key="1">
    <source>
        <dbReference type="ARBA" id="ARBA00009986"/>
    </source>
</evidence>
<evidence type="ECO:0000313" key="6">
    <source>
        <dbReference type="EMBL" id="AEE49483.1"/>
    </source>
</evidence>
<dbReference type="InterPro" id="IPR016163">
    <property type="entry name" value="Ald_DH_C"/>
</dbReference>
<evidence type="ECO:0000259" key="5">
    <source>
        <dbReference type="Pfam" id="PF00171"/>
    </source>
</evidence>
<evidence type="ECO:0000313" key="7">
    <source>
        <dbReference type="Proteomes" id="UP000008461"/>
    </source>
</evidence>
<dbReference type="EMBL" id="CP002691">
    <property type="protein sequence ID" value="AEE49483.1"/>
    <property type="molecule type" value="Genomic_DNA"/>
</dbReference>
<dbReference type="InterPro" id="IPR016161">
    <property type="entry name" value="Ald_DH/histidinol_DH"/>
</dbReference>
<dbReference type="GO" id="GO:0004777">
    <property type="term" value="F:succinate-semialdehyde dehydrogenase (NAD+) activity"/>
    <property type="evidence" value="ECO:0007669"/>
    <property type="project" value="UniProtKB-EC"/>
</dbReference>
<dbReference type="Gene3D" id="3.40.605.10">
    <property type="entry name" value="Aldehyde Dehydrogenase, Chain A, domain 1"/>
    <property type="match status" value="1"/>
</dbReference>
<sequence length="476" mass="51531">MQKNHINGTWLDALSGDTWPVINPATEAVITSVPFGGTADAQLAVDVAQAAFPVWKNTNAWQRADILKKVADLMRARSKELGQITVSEAGKPLAEAVGEWVVAAQFFEWYAEEAKRNYGRVIPASRNNKRMSVIAQPIGVVGIITAWNFPVWNLCRVWAAALAAGCTIVAKPSEYTPLTAMALMELLVAAGIPAGVANLVLGNASEIGETLLARPEVRKIHFVGSTRVGKLLLEGASRTNTKLSLELGGNAPCLIFPDVNLEAVAKSAAMAKSRNCGQVCVSPQRFLVHQDIYTDFVARVSMYMAQLKLGDGQDASTQIGPLINARQREQVEQLVQNSIAQGAKLSTGGNRPTQFNKGFFYSPTVLSDVTPEQDIFRKEVFGPVMGITPFASTEEAIFLANDTEYGLASYLWTNDLRTSIKVSEALEFGIVGINEWAAHATEAPFGGWKQSGLGYECGEEGLHEYLEKKLISIGDL</sequence>
<dbReference type="SUPFAM" id="SSF53720">
    <property type="entry name" value="ALDH-like"/>
    <property type="match status" value="1"/>
</dbReference>
<reference evidence="6 7" key="1">
    <citation type="journal article" date="2011" name="Stand. Genomic Sci.">
        <title>Complete genome sequence of Haliscomenobacter hydrossis type strain (O).</title>
        <authorList>
            <consortium name="US DOE Joint Genome Institute (JGI-PGF)"/>
            <person name="Daligault H."/>
            <person name="Lapidus A."/>
            <person name="Zeytun A."/>
            <person name="Nolan M."/>
            <person name="Lucas S."/>
            <person name="Del Rio T.G."/>
            <person name="Tice H."/>
            <person name="Cheng J.F."/>
            <person name="Tapia R."/>
            <person name="Han C."/>
            <person name="Goodwin L."/>
            <person name="Pitluck S."/>
            <person name="Liolios K."/>
            <person name="Pagani I."/>
            <person name="Ivanova N."/>
            <person name="Huntemann M."/>
            <person name="Mavromatis K."/>
            <person name="Mikhailova N."/>
            <person name="Pati A."/>
            <person name="Chen A."/>
            <person name="Palaniappan K."/>
            <person name="Land M."/>
            <person name="Hauser L."/>
            <person name="Brambilla E.M."/>
            <person name="Rohde M."/>
            <person name="Verbarg S."/>
            <person name="Goker M."/>
            <person name="Bristow J."/>
            <person name="Eisen J.A."/>
            <person name="Markowitz V."/>
            <person name="Hugenholtz P."/>
            <person name="Kyrpides N.C."/>
            <person name="Klenk H.P."/>
            <person name="Woyke T."/>
        </authorList>
    </citation>
    <scope>NUCLEOTIDE SEQUENCE [LARGE SCALE GENOMIC DNA]</scope>
    <source>
        <strain evidence="7">ATCC 27775 / DSM 1100 / LMG 10767 / O</strain>
    </source>
</reference>
<dbReference type="GO" id="GO:0009450">
    <property type="term" value="P:gamma-aminobutyric acid catabolic process"/>
    <property type="evidence" value="ECO:0007669"/>
    <property type="project" value="TreeGrafter"/>
</dbReference>
<dbReference type="InterPro" id="IPR050740">
    <property type="entry name" value="Aldehyde_DH_Superfamily"/>
</dbReference>
<dbReference type="KEGG" id="hhy:Halhy_1592"/>
<gene>
    <name evidence="6" type="ordered locus">Halhy_1592</name>
</gene>
<feature type="domain" description="Aldehyde dehydrogenase" evidence="5">
    <location>
        <begin position="10"/>
        <end position="470"/>
    </location>
</feature>
<feature type="active site" evidence="3">
    <location>
        <position position="246"/>
    </location>
</feature>
<dbReference type="EC" id="1.2.1.24" evidence="6"/>
<dbReference type="Gene3D" id="3.40.309.10">
    <property type="entry name" value="Aldehyde Dehydrogenase, Chain A, domain 2"/>
    <property type="match status" value="1"/>
</dbReference>
<dbReference type="PROSITE" id="PS00687">
    <property type="entry name" value="ALDEHYDE_DEHYDR_GLU"/>
    <property type="match status" value="1"/>
</dbReference>
<proteinExistence type="inferred from homology"/>
<dbReference type="AlphaFoldDB" id="F4KZL3"/>